<dbReference type="GeneID" id="39976910"/>
<comment type="caution">
    <text evidence="2">The sequence shown here is derived from an EMBL/GenBank/DDBJ whole genome shotgun (WGS) entry which is preliminary data.</text>
</comment>
<reference evidence="2 3" key="1">
    <citation type="submission" date="2016-10" db="EMBL/GenBank/DDBJ databases">
        <title>Reductive evolution of mitochondrial metabolism and differential evolution of invasion-related proteins in Cryptosporidium.</title>
        <authorList>
            <person name="Liu S."/>
            <person name="Roellig D.M."/>
            <person name="Guo Y."/>
            <person name="Li N."/>
            <person name="Frace M.A."/>
            <person name="Tang K."/>
            <person name="Zhang L."/>
            <person name="Feng Y."/>
            <person name="Xiao L."/>
        </authorList>
    </citation>
    <scope>NUCLEOTIDE SEQUENCE [LARGE SCALE GENOMIC DNA]</scope>
    <source>
        <strain evidence="2">39726</strain>
    </source>
</reference>
<proteinExistence type="predicted"/>
<sequence length="562" mass="64941">MNKSRKNKLNESSSHQKSRNESKVEYLPDPHRMLAKCKFKEFHSSLGSFGKFGEVDHYQRSTLSFALYLMEGLLQSILCTGIILESLNELDYDIYSYQEEKRQGTLNLSFKVISTEKKGFTLLPLDYKGFNKSNFKNSESKNSDEENFLENDPLIPPKEYLDIIGYKEPITKAAVFQFPCNSSPEDLITEKCIIDVIRRRIEDEEWLSQLEIVCGWLGELARAIRHLVKHFPITYKRFLEETDGKIYSAIKYPLLYMALMKLLFDEYPRIIETDEELNPKDPGDARRLVNRVRRNKLPGMRLVEIMSRMTNSLGNTLDSMGGSPAWKCSPVFAQYYLHMAFVFDDSLLFTQIAAKSHMFDYEIFEWNYTLNSLAQHIPLLNSFLKPLATSIMANRVHTRLECYLKDSTKKVHAEDGANSEKNAQLPKPVVGNSLEARFLTNEVIKRAKAFFGNFEGDRLMSSVKAEFENWQYKPIRPTQELKKLASRKIDLDKTLKEYNRTVLVPERNSRHTKAVINNVLPPLTHLSEKKKKLIVKMAPGQKYAQSFYNNKVSIPADMIVSP</sequence>
<accession>A0A1J4MNG0</accession>
<evidence type="ECO:0000256" key="1">
    <source>
        <dbReference type="SAM" id="MobiDB-lite"/>
    </source>
</evidence>
<dbReference type="Proteomes" id="UP000186176">
    <property type="component" value="Unassembled WGS sequence"/>
</dbReference>
<dbReference type="RefSeq" id="XP_028875710.1">
    <property type="nucleotide sequence ID" value="XM_029017131.1"/>
</dbReference>
<protein>
    <submittedName>
        <fullName evidence="2">Uncharacterized protein</fullName>
    </submittedName>
</protein>
<evidence type="ECO:0000313" key="2">
    <source>
        <dbReference type="EMBL" id="OII74564.1"/>
    </source>
</evidence>
<dbReference type="AlphaFoldDB" id="A0A1J4MNG0"/>
<evidence type="ECO:0000313" key="3">
    <source>
        <dbReference type="Proteomes" id="UP000186176"/>
    </source>
</evidence>
<dbReference type="OrthoDB" id="339643at2759"/>
<organism evidence="2 3">
    <name type="scientific">Cryptosporidium ubiquitum</name>
    <dbReference type="NCBI Taxonomy" id="857276"/>
    <lineage>
        <taxon>Eukaryota</taxon>
        <taxon>Sar</taxon>
        <taxon>Alveolata</taxon>
        <taxon>Apicomplexa</taxon>
        <taxon>Conoidasida</taxon>
        <taxon>Coccidia</taxon>
        <taxon>Eucoccidiorida</taxon>
        <taxon>Eimeriorina</taxon>
        <taxon>Cryptosporidiidae</taxon>
        <taxon>Cryptosporidium</taxon>
    </lineage>
</organism>
<keyword evidence="3" id="KW-1185">Reference proteome</keyword>
<dbReference type="VEuPathDB" id="CryptoDB:cubi_00117"/>
<gene>
    <name evidence="2" type="ORF">cubi_00117</name>
</gene>
<name>A0A1J4MNG0_9CRYT</name>
<dbReference type="EMBL" id="LRBP01000009">
    <property type="protein sequence ID" value="OII74564.1"/>
    <property type="molecule type" value="Genomic_DNA"/>
</dbReference>
<feature type="region of interest" description="Disordered" evidence="1">
    <location>
        <begin position="1"/>
        <end position="25"/>
    </location>
</feature>